<evidence type="ECO:0000256" key="10">
    <source>
        <dbReference type="ARBA" id="ARBA00038928"/>
    </source>
</evidence>
<evidence type="ECO:0000256" key="7">
    <source>
        <dbReference type="ARBA" id="ARBA00023034"/>
    </source>
</evidence>
<evidence type="ECO:0000256" key="12">
    <source>
        <dbReference type="SAM" id="Phobius"/>
    </source>
</evidence>
<keyword evidence="6 12" id="KW-1133">Transmembrane helix</keyword>
<protein>
    <recommendedName>
        <fullName evidence="10">protein-S-isoprenylcysteine alpha-carbonyl methylesterase</fullName>
        <ecNumber evidence="10">3.1.1.n2</ecNumber>
    </recommendedName>
</protein>
<keyword evidence="5" id="KW-0256">Endoplasmic reticulum</keyword>
<dbReference type="PANTHER" id="PTHR48081">
    <property type="entry name" value="AB HYDROLASE SUPERFAMILY PROTEIN C4A8.06C"/>
    <property type="match status" value="1"/>
</dbReference>
<name>A0A8T2XT99_POPDE</name>
<evidence type="ECO:0000259" key="13">
    <source>
        <dbReference type="Pfam" id="PF20434"/>
    </source>
</evidence>
<keyword evidence="15" id="KW-1185">Reference proteome</keyword>
<comment type="caution">
    <text evidence="14">The sequence shown here is derived from an EMBL/GenBank/DDBJ whole genome shotgun (WGS) entry which is preliminary data.</text>
</comment>
<evidence type="ECO:0000256" key="5">
    <source>
        <dbReference type="ARBA" id="ARBA00022824"/>
    </source>
</evidence>
<keyword evidence="3 12" id="KW-0812">Transmembrane</keyword>
<dbReference type="PANTHER" id="PTHR48081:SF33">
    <property type="entry name" value="KYNURENINE FORMAMIDASE"/>
    <property type="match status" value="1"/>
</dbReference>
<evidence type="ECO:0000256" key="4">
    <source>
        <dbReference type="ARBA" id="ARBA00022801"/>
    </source>
</evidence>
<dbReference type="GO" id="GO:0016787">
    <property type="term" value="F:hydrolase activity"/>
    <property type="evidence" value="ECO:0007669"/>
    <property type="project" value="UniProtKB-KW"/>
</dbReference>
<comment type="similarity">
    <text evidence="9">Belongs to the AB hydrolase superfamily. Isoprenylcysteine methylesterase family.</text>
</comment>
<keyword evidence="7" id="KW-0333">Golgi apparatus</keyword>
<dbReference type="Proteomes" id="UP000807159">
    <property type="component" value="Chromosome 10"/>
</dbReference>
<feature type="transmembrane region" description="Helical" evidence="12">
    <location>
        <begin position="135"/>
        <end position="161"/>
    </location>
</feature>
<dbReference type="AlphaFoldDB" id="A0A8T2XT99"/>
<dbReference type="SUPFAM" id="SSF53474">
    <property type="entry name" value="alpha/beta-Hydrolases"/>
    <property type="match status" value="1"/>
</dbReference>
<gene>
    <name evidence="14" type="ORF">H0E87_019152</name>
</gene>
<comment type="subcellular location">
    <subcellularLocation>
        <location evidence="1">Endoplasmic reticulum membrane</location>
    </subcellularLocation>
    <subcellularLocation>
        <location evidence="2">Golgi apparatus membrane</location>
        <topology evidence="2">Multi-pass membrane protein</topology>
    </subcellularLocation>
</comment>
<keyword evidence="4" id="KW-0378">Hydrolase</keyword>
<dbReference type="InterPro" id="IPR050300">
    <property type="entry name" value="GDXG_lipolytic_enzyme"/>
</dbReference>
<dbReference type="Pfam" id="PF20434">
    <property type="entry name" value="BD-FAE"/>
    <property type="match status" value="1"/>
</dbReference>
<dbReference type="GO" id="GO:0000139">
    <property type="term" value="C:Golgi membrane"/>
    <property type="evidence" value="ECO:0007669"/>
    <property type="project" value="UniProtKB-SubCell"/>
</dbReference>
<keyword evidence="8 12" id="KW-0472">Membrane</keyword>
<evidence type="ECO:0000256" key="2">
    <source>
        <dbReference type="ARBA" id="ARBA00004653"/>
    </source>
</evidence>
<evidence type="ECO:0000256" key="6">
    <source>
        <dbReference type="ARBA" id="ARBA00022989"/>
    </source>
</evidence>
<evidence type="ECO:0000313" key="15">
    <source>
        <dbReference type="Proteomes" id="UP000807159"/>
    </source>
</evidence>
<evidence type="ECO:0000313" key="14">
    <source>
        <dbReference type="EMBL" id="KAH8496280.1"/>
    </source>
</evidence>
<evidence type="ECO:0000256" key="11">
    <source>
        <dbReference type="ARBA" id="ARBA00049507"/>
    </source>
</evidence>
<evidence type="ECO:0000256" key="3">
    <source>
        <dbReference type="ARBA" id="ARBA00022692"/>
    </source>
</evidence>
<feature type="domain" description="BD-FAE-like" evidence="13">
    <location>
        <begin position="180"/>
        <end position="380"/>
    </location>
</feature>
<dbReference type="FunFam" id="3.40.50.1820:FF:000084">
    <property type="entry name" value="Isoprenylcysteine alpha-carbonyl methylesterase ICME"/>
    <property type="match status" value="1"/>
</dbReference>
<dbReference type="InterPro" id="IPR049492">
    <property type="entry name" value="BD-FAE-like_dom"/>
</dbReference>
<organism evidence="14 15">
    <name type="scientific">Populus deltoides</name>
    <name type="common">Eastern poplar</name>
    <name type="synonym">Eastern cottonwood</name>
    <dbReference type="NCBI Taxonomy" id="3696"/>
    <lineage>
        <taxon>Eukaryota</taxon>
        <taxon>Viridiplantae</taxon>
        <taxon>Streptophyta</taxon>
        <taxon>Embryophyta</taxon>
        <taxon>Tracheophyta</taxon>
        <taxon>Spermatophyta</taxon>
        <taxon>Magnoliopsida</taxon>
        <taxon>eudicotyledons</taxon>
        <taxon>Gunneridae</taxon>
        <taxon>Pentapetalae</taxon>
        <taxon>rosids</taxon>
        <taxon>fabids</taxon>
        <taxon>Malpighiales</taxon>
        <taxon>Salicaceae</taxon>
        <taxon>Saliceae</taxon>
        <taxon>Populus</taxon>
    </lineage>
</organism>
<dbReference type="InterPro" id="IPR029058">
    <property type="entry name" value="AB_hydrolase_fold"/>
</dbReference>
<reference evidence="14" key="1">
    <citation type="journal article" date="2021" name="J. Hered.">
        <title>Genome Assembly of Salicaceae Populus deltoides (Eastern Cottonwood) I-69 Based on Nanopore Sequencing and Hi-C Technologies.</title>
        <authorList>
            <person name="Bai S."/>
            <person name="Wu H."/>
            <person name="Zhang J."/>
            <person name="Pan Z."/>
            <person name="Zhao W."/>
            <person name="Li Z."/>
            <person name="Tong C."/>
        </authorList>
    </citation>
    <scope>NUCLEOTIDE SEQUENCE</scope>
    <source>
        <tissue evidence="14">Leaf</tissue>
    </source>
</reference>
<evidence type="ECO:0000256" key="9">
    <source>
        <dbReference type="ARBA" id="ARBA00038028"/>
    </source>
</evidence>
<evidence type="ECO:0000256" key="8">
    <source>
        <dbReference type="ARBA" id="ARBA00023136"/>
    </source>
</evidence>
<dbReference type="Gene3D" id="3.40.50.1820">
    <property type="entry name" value="alpha/beta hydrolase"/>
    <property type="match status" value="1"/>
</dbReference>
<dbReference type="GO" id="GO:0005789">
    <property type="term" value="C:endoplasmic reticulum membrane"/>
    <property type="evidence" value="ECO:0007669"/>
    <property type="project" value="UniProtKB-SubCell"/>
</dbReference>
<evidence type="ECO:0000256" key="1">
    <source>
        <dbReference type="ARBA" id="ARBA00004586"/>
    </source>
</evidence>
<feature type="transmembrane region" description="Helical" evidence="12">
    <location>
        <begin position="391"/>
        <end position="410"/>
    </location>
</feature>
<feature type="transmembrane region" description="Helical" evidence="12">
    <location>
        <begin position="194"/>
        <end position="214"/>
    </location>
</feature>
<dbReference type="EMBL" id="JACEGQ020000010">
    <property type="protein sequence ID" value="KAH8496280.1"/>
    <property type="molecule type" value="Genomic_DNA"/>
</dbReference>
<accession>A0A8T2XT99</accession>
<dbReference type="EC" id="3.1.1.n2" evidence="10"/>
<comment type="catalytic activity">
    <reaction evidence="11">
        <text>[protein]-C-terminal S-[(2E,6E)-farnesyl]-L-cysteine methyl ester + H2O = [protein]-C-terminal S-[(2E,6E)-farnesyl]-L-cysteine + methanol + H(+)</text>
        <dbReference type="Rhea" id="RHEA:48520"/>
        <dbReference type="Rhea" id="RHEA-COMP:12125"/>
        <dbReference type="Rhea" id="RHEA-COMP:12126"/>
        <dbReference type="ChEBI" id="CHEBI:15377"/>
        <dbReference type="ChEBI" id="CHEBI:15378"/>
        <dbReference type="ChEBI" id="CHEBI:17790"/>
        <dbReference type="ChEBI" id="CHEBI:90510"/>
        <dbReference type="ChEBI" id="CHEBI:90511"/>
        <dbReference type="EC" id="3.1.1.n2"/>
    </reaction>
</comment>
<sequence length="416" mass="46367">MPSHILPVTNPNLHSSKQHSYLRIDPTTMPLKQDDPIASTRLVSSPFEDETIISVRPLLSRTPSFAGTTTTSSSASYQQRRRRVASENSLSSLSDESIGQRQSLAREVDRAAPETFLLTRLGLKLLRYMGVGYRWIMRFLALGCYSLMLFPGFIQVGYYYFFSGRVLRSIVYGDQPRNRLDLYLPKNTDGPKPVVAFVTGGAWIIGYKAWGSLLGQQLSERDIMVACIDYRNYPQGTMSDMVEDASEGISFVCNKVAEYGGDPNRVYLMGQSAGGHIAACALVEQAIKEAGEGGSTTWSVLQIKTYFGLSGGYNLFNLVDYFHSRGLYRSIFLSIMEGEESLRRFSPEVIVQDPNLKKAVSLLPPIVLFHGTADYSIPADSRSDSYLKKLCFAYTLSLSLSNFLIFLILFTRLAEA</sequence>
<proteinExistence type="inferred from homology"/>